<organism evidence="1 2">
    <name type="scientific">Alkalimonas amylolytica</name>
    <dbReference type="NCBI Taxonomy" id="152573"/>
    <lineage>
        <taxon>Bacteria</taxon>
        <taxon>Pseudomonadati</taxon>
        <taxon>Pseudomonadota</taxon>
        <taxon>Gammaproteobacteria</taxon>
        <taxon>Alkalimonas</taxon>
    </lineage>
</organism>
<dbReference type="STRING" id="152573.SAMN04488051_1163"/>
<dbReference type="InterPro" id="IPR036782">
    <property type="entry name" value="NE0471-like_N"/>
</dbReference>
<keyword evidence="2" id="KW-1185">Reference proteome</keyword>
<name>A0A1H4G1F1_ALKAM</name>
<dbReference type="OrthoDB" id="9803723at2"/>
<gene>
    <name evidence="1" type="ORF">SAMN04488051_1163</name>
</gene>
<dbReference type="Gene3D" id="3.30.2020.10">
    <property type="entry name" value="NE0471-like N-terminal domain"/>
    <property type="match status" value="1"/>
</dbReference>
<dbReference type="EMBL" id="FNRM01000016">
    <property type="protein sequence ID" value="SEB03344.1"/>
    <property type="molecule type" value="Genomic_DNA"/>
</dbReference>
<sequence>MLHIKSAKYVADYTIWVAFDDGTSGEVNLDGVLNGPVFEPLKDISVFRMVSVDPELETVVWPNGADLAPEFLKGLHNKQSQPTRTAQLL</sequence>
<reference evidence="1 2" key="1">
    <citation type="submission" date="2016-10" db="EMBL/GenBank/DDBJ databases">
        <authorList>
            <person name="de Groot N.N."/>
        </authorList>
    </citation>
    <scope>NUCLEOTIDE SEQUENCE [LARGE SCALE GENOMIC DNA]</scope>
    <source>
        <strain evidence="1 2">CGMCC 1.3430</strain>
    </source>
</reference>
<dbReference type="Proteomes" id="UP000198773">
    <property type="component" value="Unassembled WGS sequence"/>
</dbReference>
<accession>A0A1H4G1F1</accession>
<dbReference type="InterPro" id="IPR018841">
    <property type="entry name" value="DUF2442"/>
</dbReference>
<evidence type="ECO:0008006" key="3">
    <source>
        <dbReference type="Google" id="ProtNLM"/>
    </source>
</evidence>
<evidence type="ECO:0000313" key="2">
    <source>
        <dbReference type="Proteomes" id="UP000198773"/>
    </source>
</evidence>
<dbReference type="SUPFAM" id="SSF143880">
    <property type="entry name" value="NE0471 N-terminal domain-like"/>
    <property type="match status" value="1"/>
</dbReference>
<protein>
    <recommendedName>
        <fullName evidence="3">DUF2442 domain-containing protein</fullName>
    </recommendedName>
</protein>
<dbReference type="AlphaFoldDB" id="A0A1H4G1F1"/>
<dbReference type="Pfam" id="PF10387">
    <property type="entry name" value="DUF2442"/>
    <property type="match status" value="1"/>
</dbReference>
<evidence type="ECO:0000313" key="1">
    <source>
        <dbReference type="EMBL" id="SEB03344.1"/>
    </source>
</evidence>
<dbReference type="RefSeq" id="WP_091345417.1">
    <property type="nucleotide sequence ID" value="NZ_FNRM01000016.1"/>
</dbReference>
<proteinExistence type="predicted"/>